<dbReference type="InterPro" id="IPR037185">
    <property type="entry name" value="EmrE-like"/>
</dbReference>
<keyword evidence="3" id="KW-1003">Cell membrane</keyword>
<feature type="transmembrane region" description="Helical" evidence="7">
    <location>
        <begin position="34"/>
        <end position="57"/>
    </location>
</feature>
<feature type="transmembrane region" description="Helical" evidence="7">
    <location>
        <begin position="268"/>
        <end position="284"/>
    </location>
</feature>
<dbReference type="PANTHER" id="PTHR32322">
    <property type="entry name" value="INNER MEMBRANE TRANSPORTER"/>
    <property type="match status" value="1"/>
</dbReference>
<dbReference type="KEGG" id="afx:JZ786_03460"/>
<feature type="transmembrane region" description="Helical" evidence="7">
    <location>
        <begin position="125"/>
        <end position="143"/>
    </location>
</feature>
<keyword evidence="10" id="KW-1185">Reference proteome</keyword>
<evidence type="ECO:0000313" key="10">
    <source>
        <dbReference type="Proteomes" id="UP000663505"/>
    </source>
</evidence>
<dbReference type="PANTHER" id="PTHR32322:SF18">
    <property type="entry name" value="S-ADENOSYLMETHIONINE_S-ADENOSYLHOMOCYSTEINE TRANSPORTER"/>
    <property type="match status" value="1"/>
</dbReference>
<feature type="transmembrane region" description="Helical" evidence="7">
    <location>
        <begin position="149"/>
        <end position="168"/>
    </location>
</feature>
<evidence type="ECO:0000256" key="1">
    <source>
        <dbReference type="ARBA" id="ARBA00004651"/>
    </source>
</evidence>
<reference evidence="9 10" key="1">
    <citation type="submission" date="2021-02" db="EMBL/GenBank/DDBJ databases">
        <title>Alicyclobacillus curvatus sp. nov. and Alicyclobacillus mengziensis sp. nov., two acidophilic bacteria isolated from acid mine drainage.</title>
        <authorList>
            <person name="Huang Y."/>
        </authorList>
    </citation>
    <scope>NUCLEOTIDE SEQUENCE [LARGE SCALE GENOMIC DNA]</scope>
    <source>
        <strain evidence="9 10">S30H14</strain>
    </source>
</reference>
<dbReference type="RefSeq" id="WP_206657419.1">
    <property type="nucleotide sequence ID" value="NZ_CP071182.1"/>
</dbReference>
<dbReference type="SUPFAM" id="SSF103481">
    <property type="entry name" value="Multidrug resistance efflux transporter EmrE"/>
    <property type="match status" value="2"/>
</dbReference>
<feature type="transmembrane region" description="Helical" evidence="7">
    <location>
        <begin position="211"/>
        <end position="231"/>
    </location>
</feature>
<dbReference type="Pfam" id="PF00892">
    <property type="entry name" value="EamA"/>
    <property type="match status" value="2"/>
</dbReference>
<dbReference type="InterPro" id="IPR000620">
    <property type="entry name" value="EamA_dom"/>
</dbReference>
<name>A0A9X7VZZ2_9BACL</name>
<dbReference type="Proteomes" id="UP000663505">
    <property type="component" value="Chromosome"/>
</dbReference>
<feature type="transmembrane region" description="Helical" evidence="7">
    <location>
        <begin position="69"/>
        <end position="91"/>
    </location>
</feature>
<gene>
    <name evidence="9" type="ORF">JZ786_03460</name>
</gene>
<dbReference type="InterPro" id="IPR050638">
    <property type="entry name" value="AA-Vitamin_Transporters"/>
</dbReference>
<keyword evidence="4 7" id="KW-0812">Transmembrane</keyword>
<feature type="transmembrane region" description="Helical" evidence="7">
    <location>
        <begin position="180"/>
        <end position="199"/>
    </location>
</feature>
<evidence type="ECO:0000256" key="2">
    <source>
        <dbReference type="ARBA" id="ARBA00007362"/>
    </source>
</evidence>
<feature type="domain" description="EamA" evidence="8">
    <location>
        <begin position="10"/>
        <end position="139"/>
    </location>
</feature>
<comment type="subcellular location">
    <subcellularLocation>
        <location evidence="1">Cell membrane</location>
        <topology evidence="1">Multi-pass membrane protein</topology>
    </subcellularLocation>
</comment>
<keyword evidence="6 7" id="KW-0472">Membrane</keyword>
<feature type="transmembrane region" description="Helical" evidence="7">
    <location>
        <begin position="243"/>
        <end position="262"/>
    </location>
</feature>
<feature type="transmembrane region" description="Helical" evidence="7">
    <location>
        <begin position="97"/>
        <end position="116"/>
    </location>
</feature>
<evidence type="ECO:0000256" key="4">
    <source>
        <dbReference type="ARBA" id="ARBA00022692"/>
    </source>
</evidence>
<accession>A0A9X7VZZ2</accession>
<evidence type="ECO:0000256" key="6">
    <source>
        <dbReference type="ARBA" id="ARBA00023136"/>
    </source>
</evidence>
<evidence type="ECO:0000259" key="8">
    <source>
        <dbReference type="Pfam" id="PF00892"/>
    </source>
</evidence>
<organism evidence="9 10">
    <name type="scientific">Alicyclobacillus mengziensis</name>
    <dbReference type="NCBI Taxonomy" id="2931921"/>
    <lineage>
        <taxon>Bacteria</taxon>
        <taxon>Bacillati</taxon>
        <taxon>Bacillota</taxon>
        <taxon>Bacilli</taxon>
        <taxon>Bacillales</taxon>
        <taxon>Alicyclobacillaceae</taxon>
        <taxon>Alicyclobacillus</taxon>
    </lineage>
</organism>
<dbReference type="EMBL" id="CP071182">
    <property type="protein sequence ID" value="QSO48084.1"/>
    <property type="molecule type" value="Genomic_DNA"/>
</dbReference>
<evidence type="ECO:0000256" key="5">
    <source>
        <dbReference type="ARBA" id="ARBA00022989"/>
    </source>
</evidence>
<keyword evidence="5 7" id="KW-1133">Transmembrane helix</keyword>
<protein>
    <submittedName>
        <fullName evidence="9">DMT family transporter</fullName>
    </submittedName>
</protein>
<evidence type="ECO:0000256" key="7">
    <source>
        <dbReference type="SAM" id="Phobius"/>
    </source>
</evidence>
<sequence length="307" mass="33911">MKKWLMSTGVLVVALVLMWGFSWAFIKISLQYSPALIFAGLRTLIGGLALVVVAAFSGARPGFRQYWHVYVLSALFNAFLFFGLQTVGMVYLPSGLLAVLVYFQPILSGVLAWIFLSETFSVRKVVGLAFGFIGVAAVSIGGIEGHTSLLGIVLAICGGLAWAIGTVYSKHVQGRVNMTWLVALQFVIGGIGLLFSAMFTESFRSIEWTPMFLISFAYSAFIGVSLSWMTWFTLVHRGEVSKVTSYVFFVPILSVIVGVVFLHERFTLYLFVGLLFVTLGIYLVNSRSRNERKRAEEAVRTNSSFNL</sequence>
<evidence type="ECO:0000256" key="3">
    <source>
        <dbReference type="ARBA" id="ARBA00022475"/>
    </source>
</evidence>
<dbReference type="GO" id="GO:0005886">
    <property type="term" value="C:plasma membrane"/>
    <property type="evidence" value="ECO:0007669"/>
    <property type="project" value="UniProtKB-SubCell"/>
</dbReference>
<dbReference type="AlphaFoldDB" id="A0A9X7VZZ2"/>
<evidence type="ECO:0000313" key="9">
    <source>
        <dbReference type="EMBL" id="QSO48084.1"/>
    </source>
</evidence>
<comment type="similarity">
    <text evidence="2">Belongs to the EamA transporter family.</text>
</comment>
<proteinExistence type="inferred from homology"/>
<feature type="domain" description="EamA" evidence="8">
    <location>
        <begin position="150"/>
        <end position="285"/>
    </location>
</feature>